<dbReference type="Proteomes" id="UP000279859">
    <property type="component" value="Unassembled WGS sequence"/>
</dbReference>
<evidence type="ECO:0000313" key="1">
    <source>
        <dbReference type="EMBL" id="RNE66980.1"/>
    </source>
</evidence>
<organism evidence="1 2">
    <name type="scientific">Cryobacterium tepidiphilum</name>
    <dbReference type="NCBI Taxonomy" id="2486026"/>
    <lineage>
        <taxon>Bacteria</taxon>
        <taxon>Bacillati</taxon>
        <taxon>Actinomycetota</taxon>
        <taxon>Actinomycetes</taxon>
        <taxon>Micrococcales</taxon>
        <taxon>Microbacteriaceae</taxon>
        <taxon>Cryobacterium</taxon>
    </lineage>
</organism>
<dbReference type="Gene3D" id="3.10.580.10">
    <property type="entry name" value="CBS-domain"/>
    <property type="match status" value="1"/>
</dbReference>
<gene>
    <name evidence="1" type="ORF">EEJ31_01880</name>
</gene>
<name>A0A3M8LNC3_9MICO</name>
<reference evidence="1 2" key="1">
    <citation type="submission" date="2018-11" db="EMBL/GenBank/DDBJ databases">
        <title>Cryobacterium sp. nov., isolated from rhizosphere soil of lettuce.</title>
        <authorList>
            <person name="Wang Y."/>
        </authorList>
    </citation>
    <scope>NUCLEOTIDE SEQUENCE [LARGE SCALE GENOMIC DNA]</scope>
    <source>
        <strain evidence="1 2">NEAU-85</strain>
    </source>
</reference>
<keyword evidence="2" id="KW-1185">Reference proteome</keyword>
<dbReference type="AlphaFoldDB" id="A0A3M8LNC3"/>
<proteinExistence type="predicted"/>
<dbReference type="EMBL" id="RDSR01000002">
    <property type="protein sequence ID" value="RNE66980.1"/>
    <property type="molecule type" value="Genomic_DNA"/>
</dbReference>
<dbReference type="RefSeq" id="WP_123044593.1">
    <property type="nucleotide sequence ID" value="NZ_RDSR01000002.1"/>
</dbReference>
<dbReference type="OrthoDB" id="3535009at2"/>
<dbReference type="InterPro" id="IPR046342">
    <property type="entry name" value="CBS_dom_sf"/>
</dbReference>
<dbReference type="SUPFAM" id="SSF54631">
    <property type="entry name" value="CBS-domain pair"/>
    <property type="match status" value="1"/>
</dbReference>
<evidence type="ECO:0000313" key="2">
    <source>
        <dbReference type="Proteomes" id="UP000279859"/>
    </source>
</evidence>
<accession>A0A3M8LNC3</accession>
<protein>
    <submittedName>
        <fullName evidence="1">CBS domain-containing protein</fullName>
    </submittedName>
</protein>
<sequence length="167" mass="17433">MRARDLQVATPTVKRRTSAREAGQLIAHGSGIGLVIANEAGVPEATVSATDVLRLMLPGYVLEDFSLAHVLGEADSEEVWENLEQRTIGELVDDDAVPLHDLVVVNADDTVLEIAAAMVEAKSQLALVGPLVAGEAALISLPDVMTAIVDADRRRTAPTSGDGASAS</sequence>
<comment type="caution">
    <text evidence="1">The sequence shown here is derived from an EMBL/GenBank/DDBJ whole genome shotgun (WGS) entry which is preliminary data.</text>
</comment>